<feature type="domain" description="ImpA N-terminal" evidence="1">
    <location>
        <begin position="16"/>
        <end position="125"/>
    </location>
</feature>
<dbReference type="InterPro" id="IPR017739">
    <property type="entry name" value="T6SS-assoc_VCA0119"/>
</dbReference>
<dbReference type="InterPro" id="IPR010657">
    <property type="entry name" value="ImpA_N"/>
</dbReference>
<evidence type="ECO:0000313" key="3">
    <source>
        <dbReference type="Proteomes" id="UP001214301"/>
    </source>
</evidence>
<dbReference type="EMBL" id="CP116669">
    <property type="protein sequence ID" value="WCI02208.1"/>
    <property type="molecule type" value="Genomic_DNA"/>
</dbReference>
<accession>A0ABY7REJ3</accession>
<reference evidence="2 3" key="1">
    <citation type="journal article" date="2020" name="Front. Microbiol.">
        <title>Toward Biorecycling: Isolation of a Soil Bacterium That Grows on a Polyurethane Oligomer and Monomer.</title>
        <authorList>
            <person name="Espinosa M.J.C."/>
            <person name="Blanco A.C."/>
            <person name="Schmidgall T."/>
            <person name="Atanasoff-Kardjalieff A.K."/>
            <person name="Kappelmeyer U."/>
            <person name="Tischler D."/>
            <person name="Pieper D.H."/>
            <person name="Heipieper H.J."/>
            <person name="Eberlein C."/>
        </authorList>
    </citation>
    <scope>NUCLEOTIDE SEQUENCE [LARGE SCALE GENOMIC DNA]</scope>
    <source>
        <strain evidence="2 3">TDA1</strain>
    </source>
</reference>
<name>A0ABY7REJ3_9PSED</name>
<dbReference type="Pfam" id="PF06812">
    <property type="entry name" value="ImpA_N"/>
    <property type="match status" value="1"/>
</dbReference>
<organism evidence="2 3">
    <name type="scientific">Pseudomonas capeferrum</name>
    <dbReference type="NCBI Taxonomy" id="1495066"/>
    <lineage>
        <taxon>Bacteria</taxon>
        <taxon>Pseudomonadati</taxon>
        <taxon>Pseudomonadota</taxon>
        <taxon>Gammaproteobacteria</taxon>
        <taxon>Pseudomonadales</taxon>
        <taxon>Pseudomonadaceae</taxon>
        <taxon>Pseudomonas</taxon>
    </lineage>
</organism>
<evidence type="ECO:0000313" key="2">
    <source>
        <dbReference type="EMBL" id="WCI02208.1"/>
    </source>
</evidence>
<dbReference type="PANTHER" id="PTHR37024">
    <property type="entry name" value="TYPE VI SECRETION SYSTEM DUF2094 AND IMPA-RELATED DOMAIN PROTEIN"/>
    <property type="match status" value="1"/>
</dbReference>
<dbReference type="PANTHER" id="PTHR37024:SF3">
    <property type="entry name" value="TYPE VI SECRETION SYSTEM PROTEIN TSSA"/>
    <property type="match status" value="1"/>
</dbReference>
<dbReference type="RefSeq" id="WP_047583518.1">
    <property type="nucleotide sequence ID" value="NZ_CP116669.1"/>
</dbReference>
<keyword evidence="3" id="KW-1185">Reference proteome</keyword>
<sequence length="489" mass="53223">MPVVAQVPAQHITGLLAPIDPAVPAGLFDVEDETYQAIDQEMVKLGGLQEASIDWVYIEEASRLYLSQQCKHLRIVSHLSVAWLRSGCWERWGYTLALLAGMVEHYWEPAHPKPGPKGFLGKRKLAALMLNRLIEALPRLDRFTYTPAHAAAAQQALTCLQQQQGVAQLDASLLGELQRLLGKHSALADGVGEPAAPKAPAASIDVAPLAEVIATPMPRVSMGNERETRRSVLTMAELINQQDPYDPTGYQLRRFGLWAHLQAAPQARQGGNRTELMAVPLDIAGAYEDAIAGTVIDPGLLQRIEKSVAACPFWIRGSFLAATTASRLAMGEVAEAIRATTARFVQRMPALQQLGFSDGRVFVDDQCLAWLKGGQGQGEQGAPTHEFSGLREELVSQLESGGVEPVLLRLQALQADFRAPRDRCHTTVIAADLLAARGVSWLAQDLCAGVARTMQQTTADAWEPEVFQRLQQYATAPALANQNKDQEPS</sequence>
<dbReference type="Pfam" id="PF16989">
    <property type="entry name" value="T6SS_VasJ"/>
    <property type="match status" value="1"/>
</dbReference>
<gene>
    <name evidence="2" type="primary">tssA</name>
    <name evidence="2" type="ORF">PMC74_10125</name>
</gene>
<proteinExistence type="predicted"/>
<evidence type="ECO:0000259" key="1">
    <source>
        <dbReference type="Pfam" id="PF06812"/>
    </source>
</evidence>
<dbReference type="NCBIfam" id="TIGR03362">
    <property type="entry name" value="VI_chp_7"/>
    <property type="match status" value="1"/>
</dbReference>
<dbReference type="Proteomes" id="UP001214301">
    <property type="component" value="Chromosome"/>
</dbReference>
<protein>
    <submittedName>
        <fullName evidence="2">Type VI secretion system protein TssA</fullName>
    </submittedName>
</protein>